<evidence type="ECO:0000313" key="8">
    <source>
        <dbReference type="EMBL" id="KRL89345.1"/>
    </source>
</evidence>
<evidence type="ECO:0000256" key="3">
    <source>
        <dbReference type="SAM" id="MobiDB-lite"/>
    </source>
</evidence>
<feature type="compositionally biased region" description="Low complexity" evidence="3">
    <location>
        <begin position="147"/>
        <end position="160"/>
    </location>
</feature>
<feature type="domain" description="MucBP" evidence="5">
    <location>
        <begin position="927"/>
        <end position="978"/>
    </location>
</feature>
<dbReference type="CDD" id="cd19608">
    <property type="entry name" value="GH113_mannanase-like"/>
    <property type="match status" value="1"/>
</dbReference>
<feature type="domain" description="Mub B2-like" evidence="7">
    <location>
        <begin position="829"/>
        <end position="923"/>
    </location>
</feature>
<feature type="compositionally biased region" description="Polar residues" evidence="3">
    <location>
        <begin position="1629"/>
        <end position="1638"/>
    </location>
</feature>
<feature type="domain" description="Mub B2-like" evidence="7">
    <location>
        <begin position="1439"/>
        <end position="1522"/>
    </location>
</feature>
<proteinExistence type="predicted"/>
<dbReference type="Pfam" id="PF06458">
    <property type="entry name" value="MucBP"/>
    <property type="match status" value="1"/>
</dbReference>
<dbReference type="Pfam" id="PF17965">
    <property type="entry name" value="MucBP_2"/>
    <property type="match status" value="1"/>
</dbReference>
<dbReference type="InterPro" id="IPR055151">
    <property type="entry name" value="GH113"/>
</dbReference>
<feature type="compositionally biased region" description="Polar residues" evidence="3">
    <location>
        <begin position="125"/>
        <end position="134"/>
    </location>
</feature>
<dbReference type="PATRIC" id="fig|1423760.3.peg.1878"/>
<dbReference type="InterPro" id="IPR005877">
    <property type="entry name" value="YSIRK_signal_dom"/>
</dbReference>
<evidence type="ECO:0000256" key="2">
    <source>
        <dbReference type="ARBA" id="ARBA00022737"/>
    </source>
</evidence>
<feature type="compositionally biased region" description="Basic and acidic residues" evidence="3">
    <location>
        <begin position="1615"/>
        <end position="1627"/>
    </location>
</feature>
<evidence type="ECO:0000313" key="9">
    <source>
        <dbReference type="Proteomes" id="UP000050816"/>
    </source>
</evidence>
<dbReference type="Gene3D" id="3.10.20.320">
    <property type="entry name" value="Putative peptidoglycan bound protein (lpxtg motif)"/>
    <property type="match status" value="5"/>
</dbReference>
<feature type="compositionally biased region" description="Low complexity" evidence="3">
    <location>
        <begin position="1639"/>
        <end position="1649"/>
    </location>
</feature>
<dbReference type="InterPro" id="IPR017853">
    <property type="entry name" value="GH"/>
</dbReference>
<reference evidence="8 9" key="1">
    <citation type="journal article" date="2015" name="Genome Announc.">
        <title>Expanding the biotechnology potential of lactobacilli through comparative genomics of 213 strains and associated genera.</title>
        <authorList>
            <person name="Sun Z."/>
            <person name="Harris H.M."/>
            <person name="McCann A."/>
            <person name="Guo C."/>
            <person name="Argimon S."/>
            <person name="Zhang W."/>
            <person name="Yang X."/>
            <person name="Jeffery I.B."/>
            <person name="Cooney J.C."/>
            <person name="Kagawa T.F."/>
            <person name="Liu W."/>
            <person name="Song Y."/>
            <person name="Salvetti E."/>
            <person name="Wrobel A."/>
            <person name="Rasinkangas P."/>
            <person name="Parkhill J."/>
            <person name="Rea M.C."/>
            <person name="O'Sullivan O."/>
            <person name="Ritari J."/>
            <person name="Douillard F.P."/>
            <person name="Paul Ross R."/>
            <person name="Yang R."/>
            <person name="Briner A.E."/>
            <person name="Felis G.E."/>
            <person name="de Vos W.M."/>
            <person name="Barrangou R."/>
            <person name="Klaenhammer T.R."/>
            <person name="Caufield P.W."/>
            <person name="Cui Y."/>
            <person name="Zhang H."/>
            <person name="O'Toole P.W."/>
        </authorList>
    </citation>
    <scope>NUCLEOTIDE SEQUENCE [LARGE SCALE GENOMIC DNA]</scope>
    <source>
        <strain evidence="8 9">DSM 15946</strain>
    </source>
</reference>
<evidence type="ECO:0000259" key="4">
    <source>
        <dbReference type="Pfam" id="PF04650"/>
    </source>
</evidence>
<evidence type="ECO:0008006" key="10">
    <source>
        <dbReference type="Google" id="ProtNLM"/>
    </source>
</evidence>
<feature type="domain" description="Mub B2-like" evidence="7">
    <location>
        <begin position="1179"/>
        <end position="1270"/>
    </location>
</feature>
<keyword evidence="2" id="KW-0677">Repeat</keyword>
<name>A0A0R1U7V3_9LACO</name>
<dbReference type="InterPro" id="IPR009459">
    <property type="entry name" value="MucBP_dom"/>
</dbReference>
<evidence type="ECO:0000259" key="7">
    <source>
        <dbReference type="Pfam" id="PF17966"/>
    </source>
</evidence>
<dbReference type="Proteomes" id="UP000050816">
    <property type="component" value="Unassembled WGS sequence"/>
</dbReference>
<dbReference type="InterPro" id="IPR041558">
    <property type="entry name" value="MucBP_2"/>
</dbReference>
<feature type="region of interest" description="Disordered" evidence="3">
    <location>
        <begin position="73"/>
        <end position="134"/>
    </location>
</feature>
<feature type="region of interest" description="Disordered" evidence="3">
    <location>
        <begin position="147"/>
        <end position="171"/>
    </location>
</feature>
<evidence type="ECO:0000256" key="1">
    <source>
        <dbReference type="ARBA" id="ARBA00022729"/>
    </source>
</evidence>
<feature type="compositionally biased region" description="Low complexity" evidence="3">
    <location>
        <begin position="1291"/>
        <end position="1302"/>
    </location>
</feature>
<comment type="caution">
    <text evidence="8">The sequence shown here is derived from an EMBL/GenBank/DDBJ whole genome shotgun (WGS) entry which is preliminary data.</text>
</comment>
<accession>A0A0R1U7V3</accession>
<feature type="domain" description="Mub B2-like" evidence="7">
    <location>
        <begin position="992"/>
        <end position="1087"/>
    </location>
</feature>
<protein>
    <recommendedName>
        <fullName evidence="10">Gram-positive cocci surface proteins LPxTG domain-containing protein</fullName>
    </recommendedName>
</protein>
<dbReference type="EMBL" id="AZFK01000048">
    <property type="protein sequence ID" value="KRL89345.1"/>
    <property type="molecule type" value="Genomic_DNA"/>
</dbReference>
<dbReference type="Gene3D" id="2.60.40.4300">
    <property type="match status" value="6"/>
</dbReference>
<feature type="region of interest" description="Disordered" evidence="3">
    <location>
        <begin position="1604"/>
        <end position="1663"/>
    </location>
</feature>
<feature type="compositionally biased region" description="Polar residues" evidence="3">
    <location>
        <begin position="108"/>
        <end position="117"/>
    </location>
</feature>
<evidence type="ECO:0000259" key="6">
    <source>
        <dbReference type="Pfam" id="PF17965"/>
    </source>
</evidence>
<feature type="compositionally biased region" description="Polar residues" evidence="3">
    <location>
        <begin position="1604"/>
        <end position="1613"/>
    </location>
</feature>
<feature type="compositionally biased region" description="Polar residues" evidence="3">
    <location>
        <begin position="1338"/>
        <end position="1354"/>
    </location>
</feature>
<feature type="domain" description="Mub B2-like" evidence="7">
    <location>
        <begin position="663"/>
        <end position="757"/>
    </location>
</feature>
<evidence type="ECO:0000259" key="5">
    <source>
        <dbReference type="Pfam" id="PF06458"/>
    </source>
</evidence>
<sequence length="1757" mass="190996">MRDQWTTKQVPHYGLRKLGLGVASVLLSTTIYGVLTAQADVNHTSIATGASAHTVDTNEYHFDNKLYQNDKSSLSISSTNDPKIDSPSATQASPQPQSPASSPARPSLTKTNTTTSPVAAIKNEQPATRRSVSPQLTHAPAIKLAQVNQPAAQPAQTQDPGFIKAGSVSPSGGMDSNEIIKEAQDLGLNAVTVSLLTDFGDLHGSDPYIAQKDWDKMVENVNALQAKGYKVIIQLYPVVNQLRDVETAWAPSNKDQFFAKYDQLLERTAKFAEQNHVYGMYMATNLIQTEQYEDDWETAIQKVRALYHGQIFFRTNWWYYADWASDTVTNYNNMLNRKFWKDVDVIAIAAYFELTDKANPTSEDLQKALYDVPYNNRHQNIVAQIQALHDKWQKPIFFGELGIPPYAKAAASPWDNGPAQHTPSNDQVVANWFDAFYKVFAKYDWWKGYSIFTIDDNGSWYNPYNHPAATTIKNQSIEETAAYKAAQPKTQDVSATDPGAKTNVTRTINVTNPLTKQVTTVTQTVKFKRTATKDLSTNKVSYGNWQVDGNSQWAAYTPPAVAGYTPNPATVSAVTPNANSGKQTINVTYTANAQTATIKYVDDDKGGAQVGATQTIKGPTGSKVATGIKAPTNYQIVGTAPAEYTFTSAGNQQLTVHLKHQTQTVTDQRTITRTVNYTDPATKQTKTVTKQSVILKRTGTKDLVTNGTNWQGWSTGQWAAVSAPVIAGYQVTNPTAAGAMKVTDSTKDQTVTFTYSAATQVLMIKFVDDQKAQQLVKTETQTGATNTKVTLGIVAPANYQFSGAIPTDYTFTGQAGQTLTIHLRHAEQTVSEQHQVKRLVNYQDPTTKQLKPVTTQTVTLKRTGVKDLVTNATNWQPWSTDQFKAVNAPTIKGYQVANADAAPVLPVTSTSPDQTVTFTYRAANQTLTIKYVDDDHQGQVVKTDTVTGTTGAKQQLTLSVPANYQATGTLPTSYTFTGADDLLTIHLRHLVTAVKDTKQVTRTINYRDPLTQTVKPVTTQTVTLQRNGKTDHVTKQTTWDNWTTDHFAAVTPPTIKGYHVMNGTSAPAMTVGSQTANQTVTFEYTADQSEPTNPTDHDDHETIPRTLTLSIRYLDDDQAQAQVGPVKAITGMTGQTVTLPIQAPVNYLLVGNYPTTYRFDGEVDPAPLLVHLKHQIRPVHEQKTVTRTINYLDPQSGANRLLTTQTATLNRTGNQDLVTQQTSWQAWSTAQLVAVPAPTITGYTPVTTVPALTVDGQTTDQTITIRYQATTDSSKIDQPGDEGNNSHTVQPPVDNSDTTTTPPDNPDQSEQGNGKPGNHENPDNSNSANSGDPADGQNKPSTDNQSGDSDEQPTPATQTLLIQYRDEADQVIQTLSIQGTIGQTLSLPQTFPSGWQLAPTATLPLTVTLQADQPPLVVPIVHRHQVVDKDHLPLGVALADLQKEVTRTIKYQTPHGAQQTTQIANLTRTGDVDLVTMHVTFGPWSTASWPAFSLPTIPGYTVTDAGYPITPVTGTTQDTTLTLPADVYQAAPQSAVIEFVDTNNSNKVIATQALNGVTGQTIPLTYQVPTGWQLEPGQDLPRTLTFAAQGNPTFTVFIQAFSSDLTPSQPSNEENVDKPTQHDDARVPDSNNSATMAGTTSNPSPSTSSRGDDVNTPPSASIIGSSISSGSSALAANFMARSQPLGFVSSYHGGTELPQTGDGTSDNIALLGASLTSCLALLGIANSHSHRKRDNHDKKYYAIIQTRINKTTEKRIR</sequence>
<dbReference type="Pfam" id="PF17966">
    <property type="entry name" value="Muc_B2"/>
    <property type="match status" value="6"/>
</dbReference>
<feature type="compositionally biased region" description="Low complexity" evidence="3">
    <location>
        <begin position="86"/>
        <end position="107"/>
    </location>
</feature>
<organism evidence="8 9">
    <name type="scientific">Limosilactobacillus ingluviei DSM 15946</name>
    <dbReference type="NCBI Taxonomy" id="1423760"/>
    <lineage>
        <taxon>Bacteria</taxon>
        <taxon>Bacillati</taxon>
        <taxon>Bacillota</taxon>
        <taxon>Bacilli</taxon>
        <taxon>Lactobacillales</taxon>
        <taxon>Lactobacillaceae</taxon>
        <taxon>Limosilactobacillus</taxon>
    </lineage>
</organism>
<dbReference type="Pfam" id="PF22612">
    <property type="entry name" value="GH113"/>
    <property type="match status" value="1"/>
</dbReference>
<dbReference type="InterPro" id="IPR041495">
    <property type="entry name" value="Mub_B2"/>
</dbReference>
<feature type="region of interest" description="Disordered" evidence="3">
    <location>
        <begin position="1270"/>
        <end position="1354"/>
    </location>
</feature>
<gene>
    <name evidence="8" type="ORF">FC43_GL001794</name>
</gene>
<keyword evidence="1" id="KW-0732">Signal</keyword>
<feature type="domain" description="Mucin binding" evidence="6">
    <location>
        <begin position="594"/>
        <end position="660"/>
    </location>
</feature>
<dbReference type="Pfam" id="PF04650">
    <property type="entry name" value="YSIRK_signal"/>
    <property type="match status" value="1"/>
</dbReference>
<feature type="domain" description="YSIRK Gram-positive signal peptide" evidence="4">
    <location>
        <begin position="12"/>
        <end position="33"/>
    </location>
</feature>
<dbReference type="Gene3D" id="3.20.20.80">
    <property type="entry name" value="Glycosidases"/>
    <property type="match status" value="1"/>
</dbReference>
<dbReference type="SUPFAM" id="SSF51445">
    <property type="entry name" value="(Trans)glycosidases"/>
    <property type="match status" value="1"/>
</dbReference>
<feature type="domain" description="Mub B2-like" evidence="7">
    <location>
        <begin position="501"/>
        <end position="592"/>
    </location>
</feature>